<accession>A0A3D2X3T5</accession>
<dbReference type="GO" id="GO:0009982">
    <property type="term" value="F:pseudouridine synthase activity"/>
    <property type="evidence" value="ECO:0007669"/>
    <property type="project" value="InterPro"/>
</dbReference>
<dbReference type="CDD" id="cd02869">
    <property type="entry name" value="PseudoU_synth_RluA_like"/>
    <property type="match status" value="1"/>
</dbReference>
<comment type="similarity">
    <text evidence="2">Belongs to the pseudouridine synthase RluA family.</text>
</comment>
<comment type="catalytic activity">
    <reaction evidence="1">
        <text>a uridine in RNA = a pseudouridine in RNA</text>
        <dbReference type="Rhea" id="RHEA:48348"/>
        <dbReference type="Rhea" id="RHEA-COMP:12068"/>
        <dbReference type="Rhea" id="RHEA-COMP:12069"/>
        <dbReference type="ChEBI" id="CHEBI:65314"/>
        <dbReference type="ChEBI" id="CHEBI:65315"/>
    </reaction>
</comment>
<sequence>MLNILFEDKHIIICIKPIGVLSQPGQGEGMDMITLLQEYRKNKKESDYIGLLHRLDRNVGGVMVFAKSELATKKLSVAIMERNFTKEYMAVIHGRPSEESGILKDLMFKDSSKNKSFVVNRMRKGVKEASLEYRTIETIGVAEGEFSLIRVKLHTGRTHQIRVQFASRKLPLVGDGKYGGKDNQCDAALWSYCLAFVHPLTKALVDIKQLPPVQYPFHLFSEELIKEEVKKEVNKEEVNKDVMLEH</sequence>
<name>A0A3D2X3T5_9FIRM</name>
<dbReference type="AlphaFoldDB" id="A0A3D2X3T5"/>
<dbReference type="GO" id="GO:0003723">
    <property type="term" value="F:RNA binding"/>
    <property type="evidence" value="ECO:0007669"/>
    <property type="project" value="InterPro"/>
</dbReference>
<gene>
    <name evidence="6" type="ORF">DHW61_04395</name>
</gene>
<dbReference type="GO" id="GO:0140098">
    <property type="term" value="F:catalytic activity, acting on RNA"/>
    <property type="evidence" value="ECO:0007669"/>
    <property type="project" value="UniProtKB-ARBA"/>
</dbReference>
<evidence type="ECO:0000313" key="6">
    <source>
        <dbReference type="EMBL" id="HCL01646.1"/>
    </source>
</evidence>
<dbReference type="PANTHER" id="PTHR21600:SF87">
    <property type="entry name" value="RNA PSEUDOURIDYLATE SYNTHASE DOMAIN-CONTAINING PROTEIN 1"/>
    <property type="match status" value="1"/>
</dbReference>
<proteinExistence type="inferred from homology"/>
<dbReference type="InterPro" id="IPR006145">
    <property type="entry name" value="PsdUridine_synth_RsuA/RluA"/>
</dbReference>
<evidence type="ECO:0000259" key="5">
    <source>
        <dbReference type="Pfam" id="PF00849"/>
    </source>
</evidence>
<dbReference type="EMBL" id="DPVV01000153">
    <property type="protein sequence ID" value="HCL01646.1"/>
    <property type="molecule type" value="Genomic_DNA"/>
</dbReference>
<comment type="caution">
    <text evidence="6">The sequence shown here is derived from an EMBL/GenBank/DDBJ whole genome shotgun (WGS) entry which is preliminary data.</text>
</comment>
<dbReference type="Proteomes" id="UP000262969">
    <property type="component" value="Unassembled WGS sequence"/>
</dbReference>
<evidence type="ECO:0000256" key="4">
    <source>
        <dbReference type="ARBA" id="ARBA00033164"/>
    </source>
</evidence>
<evidence type="ECO:0000256" key="2">
    <source>
        <dbReference type="ARBA" id="ARBA00010876"/>
    </source>
</evidence>
<dbReference type="GO" id="GO:0000455">
    <property type="term" value="P:enzyme-directed rRNA pseudouridine synthesis"/>
    <property type="evidence" value="ECO:0007669"/>
    <property type="project" value="TreeGrafter"/>
</dbReference>
<reference evidence="6 7" key="1">
    <citation type="journal article" date="2018" name="Nat. Biotechnol.">
        <title>A standardized bacterial taxonomy based on genome phylogeny substantially revises the tree of life.</title>
        <authorList>
            <person name="Parks D.H."/>
            <person name="Chuvochina M."/>
            <person name="Waite D.W."/>
            <person name="Rinke C."/>
            <person name="Skarshewski A."/>
            <person name="Chaumeil P.A."/>
            <person name="Hugenholtz P."/>
        </authorList>
    </citation>
    <scope>NUCLEOTIDE SEQUENCE [LARGE SCALE GENOMIC DNA]</scope>
    <source>
        <strain evidence="6">UBA11728</strain>
    </source>
</reference>
<dbReference type="Gene3D" id="3.30.2350.10">
    <property type="entry name" value="Pseudouridine synthase"/>
    <property type="match status" value="1"/>
</dbReference>
<dbReference type="InterPro" id="IPR050188">
    <property type="entry name" value="RluA_PseudoU_synthase"/>
</dbReference>
<evidence type="ECO:0000256" key="3">
    <source>
        <dbReference type="ARBA" id="ARBA00031870"/>
    </source>
</evidence>
<dbReference type="Pfam" id="PF00849">
    <property type="entry name" value="PseudoU_synth_2"/>
    <property type="match status" value="1"/>
</dbReference>
<dbReference type="PANTHER" id="PTHR21600">
    <property type="entry name" value="MITOCHONDRIAL RNA PSEUDOURIDINE SYNTHASE"/>
    <property type="match status" value="1"/>
</dbReference>
<protein>
    <recommendedName>
        <fullName evidence="3">RNA pseudouridylate synthase</fullName>
    </recommendedName>
    <alternativeName>
        <fullName evidence="4">RNA-uridine isomerase</fullName>
    </alternativeName>
</protein>
<feature type="domain" description="Pseudouridine synthase RsuA/RluA-like" evidence="5">
    <location>
        <begin position="10"/>
        <end position="167"/>
    </location>
</feature>
<dbReference type="SUPFAM" id="SSF55120">
    <property type="entry name" value="Pseudouridine synthase"/>
    <property type="match status" value="1"/>
</dbReference>
<evidence type="ECO:0000256" key="1">
    <source>
        <dbReference type="ARBA" id="ARBA00000073"/>
    </source>
</evidence>
<organism evidence="6 7">
    <name type="scientific">Lachnoclostridium phytofermentans</name>
    <dbReference type="NCBI Taxonomy" id="66219"/>
    <lineage>
        <taxon>Bacteria</taxon>
        <taxon>Bacillati</taxon>
        <taxon>Bacillota</taxon>
        <taxon>Clostridia</taxon>
        <taxon>Lachnospirales</taxon>
        <taxon>Lachnospiraceae</taxon>
    </lineage>
</organism>
<dbReference type="InterPro" id="IPR020103">
    <property type="entry name" value="PsdUridine_synth_cat_dom_sf"/>
</dbReference>
<evidence type="ECO:0000313" key="7">
    <source>
        <dbReference type="Proteomes" id="UP000262969"/>
    </source>
</evidence>